<gene>
    <name evidence="1" type="ORF">FHU10_2579</name>
</gene>
<reference evidence="1" key="2">
    <citation type="submission" date="2019-08" db="EMBL/GenBank/DDBJ databases">
        <title>Investigation of anaerobic lignin degradation for improved lignocellulosic biofuels.</title>
        <authorList>
            <person name="Deangelis K.PhD."/>
        </authorList>
    </citation>
    <scope>NUCLEOTIDE SEQUENCE [LARGE SCALE GENOMIC DNA]</scope>
    <source>
        <strain evidence="1">128R</strain>
    </source>
</reference>
<evidence type="ECO:0000313" key="1">
    <source>
        <dbReference type="EMBL" id="TVZ70033.1"/>
    </source>
</evidence>
<dbReference type="EMBL" id="VISQ01000001">
    <property type="protein sequence ID" value="TVZ70033.1"/>
    <property type="molecule type" value="Genomic_DNA"/>
</dbReference>
<sequence length="41" mass="4501">MTATIHPGHIVYLCFLGLLGLPPSCSANYFEYGDCFSSFID</sequence>
<protein>
    <submittedName>
        <fullName evidence="1">Uncharacterized protein</fullName>
    </submittedName>
</protein>
<comment type="caution">
    <text evidence="1">The sequence shown here is derived from an EMBL/GenBank/DDBJ whole genome shotgun (WGS) entry which is preliminary data.</text>
</comment>
<organism evidence="1">
    <name type="scientific">Serratia fonticola</name>
    <dbReference type="NCBI Taxonomy" id="47917"/>
    <lineage>
        <taxon>Bacteria</taxon>
        <taxon>Pseudomonadati</taxon>
        <taxon>Pseudomonadota</taxon>
        <taxon>Gammaproteobacteria</taxon>
        <taxon>Enterobacterales</taxon>
        <taxon>Yersiniaceae</taxon>
        <taxon>Serratia</taxon>
    </lineage>
</organism>
<accession>A0A559T630</accession>
<proteinExistence type="predicted"/>
<reference evidence="1" key="1">
    <citation type="submission" date="2019-06" db="EMBL/GenBank/DDBJ databases">
        <authorList>
            <person name="Deangelis K."/>
            <person name="Huntemann M."/>
            <person name="Clum A."/>
            <person name="Pillay M."/>
            <person name="Palaniappan K."/>
            <person name="Varghese N."/>
            <person name="Mikhailova N."/>
            <person name="Stamatis D."/>
            <person name="Reddy T."/>
            <person name="Daum C."/>
            <person name="Shapiro N."/>
            <person name="Ivanova N."/>
            <person name="Kyrpides N."/>
            <person name="Woyke T."/>
        </authorList>
    </citation>
    <scope>NUCLEOTIDE SEQUENCE [LARGE SCALE GENOMIC DNA]</scope>
    <source>
        <strain evidence="1">128R</strain>
    </source>
</reference>
<dbReference type="AlphaFoldDB" id="A0A559T630"/>
<name>A0A559T630_SERFO</name>